<keyword evidence="2 11" id="KW-0813">Transport</keyword>
<feature type="domain" description="TonB-dependent receptor-like beta-barrel" evidence="14">
    <location>
        <begin position="260"/>
        <end position="757"/>
    </location>
</feature>
<evidence type="ECO:0000256" key="12">
    <source>
        <dbReference type="RuleBase" id="RU003357"/>
    </source>
</evidence>
<gene>
    <name evidence="16" type="ORF">ABC974_06500</name>
</gene>
<keyword evidence="17" id="KW-1185">Reference proteome</keyword>
<evidence type="ECO:0000256" key="13">
    <source>
        <dbReference type="SAM" id="SignalP"/>
    </source>
</evidence>
<organism evidence="16 17">
    <name type="scientific">Sphingomonas oligophenolica</name>
    <dbReference type="NCBI Taxonomy" id="301154"/>
    <lineage>
        <taxon>Bacteria</taxon>
        <taxon>Pseudomonadati</taxon>
        <taxon>Pseudomonadota</taxon>
        <taxon>Alphaproteobacteria</taxon>
        <taxon>Sphingomonadales</taxon>
        <taxon>Sphingomonadaceae</taxon>
        <taxon>Sphingomonas</taxon>
    </lineage>
</organism>
<name>A0ABU9Y0D4_9SPHN</name>
<protein>
    <submittedName>
        <fullName evidence="16">TonB-dependent receptor</fullName>
    </submittedName>
</protein>
<comment type="subcellular location">
    <subcellularLocation>
        <location evidence="1 11">Cell outer membrane</location>
        <topology evidence="1 11">Multi-pass membrane protein</topology>
    </subcellularLocation>
</comment>
<evidence type="ECO:0000256" key="4">
    <source>
        <dbReference type="ARBA" id="ARBA00022496"/>
    </source>
</evidence>
<sequence>MKAIISSYLACACVAALAAPTQAMAQQTPPAAPAAQADANEDLASTSDIIVQARRRDERLQDVPAVVNAVTAADIAKLNIRNFTEVQNLVPGLQLSTLPNGTGANAQLRGVNFDINASGNNPTVEFYLDDAPITAGVILQQVYDIGQVEVLRGPQGTLRGRASPSGSITVTTKKPDLNSIGGYVQATANDIGTQNLQGAVNVDVIPGIAAIRVAGLYNVGDANRVRSLDRSYDARDPHTRTASGRVSAIVQPVDWLRLEGMYERFDNNYRNFDQYESYSQANPAAPATTDPLITADARLSNRARPNVVSQLYDIYNGRAELSFAGQQLIYQGQHYTQKIRSAVSQDTANLFPGTDTYQNTSSNISSTSHELRLQNQERVLGIFDYVLGAFDNKNTTPTTLNSPTIVRLPLLFGGGVAALVQTPVARNGRSHEQSFFGNVTAHIGNSTQFSGGLRHISYKDVGNLVVGGNVVLNDSREEKKWIYSASVQHNFTPEIMVYASTGSSFRPGISAIGDFNIASSALERSFINLPAESSKSYEVGLKSTLFDHRAHFNISGYHQTFSNFVYRAPGNGVYYINTVAVRDAQGNVTGTSQQVANFNFVAAVPAEVNGVEGELSVDVTHRFSIGIVASYALGKIKGGTIPCTDLNKDGVPDAVTSAPTLAQLQAATGANNISACKVTQRSSFLPPFSATIQSEYSHPISDHVDAYLRGLLTFNGQSQGDPTNAFDQVGSYGLLNLFTGIRDPRGMWEINLYAKNILNTDKVLTRTTPNSTSYQQLGFGGFGPNGPILTGPTAANTTSSYTTITTTPNREFGVNMVFRFGSH</sequence>
<dbReference type="PROSITE" id="PS52016">
    <property type="entry name" value="TONB_DEPENDENT_REC_3"/>
    <property type="match status" value="1"/>
</dbReference>
<keyword evidence="6" id="KW-0408">Iron</keyword>
<keyword evidence="3 11" id="KW-1134">Transmembrane beta strand</keyword>
<proteinExistence type="inferred from homology"/>
<evidence type="ECO:0000256" key="2">
    <source>
        <dbReference type="ARBA" id="ARBA00022448"/>
    </source>
</evidence>
<evidence type="ECO:0000256" key="11">
    <source>
        <dbReference type="PROSITE-ProRule" id="PRU01360"/>
    </source>
</evidence>
<evidence type="ECO:0000259" key="15">
    <source>
        <dbReference type="Pfam" id="PF07715"/>
    </source>
</evidence>
<comment type="caution">
    <text evidence="16">The sequence shown here is derived from an EMBL/GenBank/DDBJ whole genome shotgun (WGS) entry which is preliminary data.</text>
</comment>
<keyword evidence="10 11" id="KW-0998">Cell outer membrane</keyword>
<dbReference type="Pfam" id="PF00593">
    <property type="entry name" value="TonB_dep_Rec_b-barrel"/>
    <property type="match status" value="1"/>
</dbReference>
<keyword evidence="16" id="KW-0675">Receptor</keyword>
<keyword evidence="7" id="KW-0406">Ion transport</keyword>
<evidence type="ECO:0000256" key="6">
    <source>
        <dbReference type="ARBA" id="ARBA00023004"/>
    </source>
</evidence>
<accession>A0ABU9Y0D4</accession>
<dbReference type="SUPFAM" id="SSF56935">
    <property type="entry name" value="Porins"/>
    <property type="match status" value="1"/>
</dbReference>
<evidence type="ECO:0000256" key="7">
    <source>
        <dbReference type="ARBA" id="ARBA00023065"/>
    </source>
</evidence>
<dbReference type="PANTHER" id="PTHR32552:SF81">
    <property type="entry name" value="TONB-DEPENDENT OUTER MEMBRANE RECEPTOR"/>
    <property type="match status" value="1"/>
</dbReference>
<dbReference type="RefSeq" id="WP_343891923.1">
    <property type="nucleotide sequence ID" value="NZ_BAAAEH010000047.1"/>
</dbReference>
<feature type="chain" id="PRO_5045334489" evidence="13">
    <location>
        <begin position="26"/>
        <end position="823"/>
    </location>
</feature>
<dbReference type="EMBL" id="JBDIME010000003">
    <property type="protein sequence ID" value="MEN2789269.1"/>
    <property type="molecule type" value="Genomic_DNA"/>
</dbReference>
<dbReference type="InterPro" id="IPR012910">
    <property type="entry name" value="Plug_dom"/>
</dbReference>
<evidence type="ECO:0000256" key="3">
    <source>
        <dbReference type="ARBA" id="ARBA00022452"/>
    </source>
</evidence>
<feature type="signal peptide" evidence="13">
    <location>
        <begin position="1"/>
        <end position="25"/>
    </location>
</feature>
<evidence type="ECO:0000256" key="1">
    <source>
        <dbReference type="ARBA" id="ARBA00004571"/>
    </source>
</evidence>
<dbReference type="PANTHER" id="PTHR32552">
    <property type="entry name" value="FERRICHROME IRON RECEPTOR-RELATED"/>
    <property type="match status" value="1"/>
</dbReference>
<evidence type="ECO:0000256" key="10">
    <source>
        <dbReference type="ARBA" id="ARBA00023237"/>
    </source>
</evidence>
<dbReference type="Proteomes" id="UP001419910">
    <property type="component" value="Unassembled WGS sequence"/>
</dbReference>
<feature type="domain" description="TonB-dependent receptor plug" evidence="15">
    <location>
        <begin position="60"/>
        <end position="166"/>
    </location>
</feature>
<evidence type="ECO:0000256" key="8">
    <source>
        <dbReference type="ARBA" id="ARBA00023077"/>
    </source>
</evidence>
<evidence type="ECO:0000256" key="5">
    <source>
        <dbReference type="ARBA" id="ARBA00022692"/>
    </source>
</evidence>
<keyword evidence="4" id="KW-0410">Iron transport</keyword>
<dbReference type="InterPro" id="IPR000531">
    <property type="entry name" value="Beta-barrel_TonB"/>
</dbReference>
<evidence type="ECO:0000256" key="9">
    <source>
        <dbReference type="ARBA" id="ARBA00023136"/>
    </source>
</evidence>
<keyword evidence="8 12" id="KW-0798">TonB box</keyword>
<dbReference type="Gene3D" id="2.40.170.20">
    <property type="entry name" value="TonB-dependent receptor, beta-barrel domain"/>
    <property type="match status" value="1"/>
</dbReference>
<reference evidence="16 17" key="1">
    <citation type="submission" date="2024-05" db="EMBL/GenBank/DDBJ databases">
        <authorList>
            <person name="Liu Q."/>
            <person name="Xin Y.-H."/>
        </authorList>
    </citation>
    <scope>NUCLEOTIDE SEQUENCE [LARGE SCALE GENOMIC DNA]</scope>
    <source>
        <strain evidence="16 17">CGMCC 1.10181</strain>
    </source>
</reference>
<keyword evidence="13" id="KW-0732">Signal</keyword>
<keyword evidence="9 11" id="KW-0472">Membrane</keyword>
<dbReference type="InterPro" id="IPR036942">
    <property type="entry name" value="Beta-barrel_TonB_sf"/>
</dbReference>
<evidence type="ECO:0000313" key="17">
    <source>
        <dbReference type="Proteomes" id="UP001419910"/>
    </source>
</evidence>
<dbReference type="Pfam" id="PF07715">
    <property type="entry name" value="Plug"/>
    <property type="match status" value="1"/>
</dbReference>
<evidence type="ECO:0000313" key="16">
    <source>
        <dbReference type="EMBL" id="MEN2789269.1"/>
    </source>
</evidence>
<evidence type="ECO:0000259" key="14">
    <source>
        <dbReference type="Pfam" id="PF00593"/>
    </source>
</evidence>
<dbReference type="InterPro" id="IPR039426">
    <property type="entry name" value="TonB-dep_rcpt-like"/>
</dbReference>
<comment type="similarity">
    <text evidence="11 12">Belongs to the TonB-dependent receptor family.</text>
</comment>
<keyword evidence="5 11" id="KW-0812">Transmembrane</keyword>